<organism evidence="2 3">
    <name type="scientific">Protopolystoma xenopodis</name>
    <dbReference type="NCBI Taxonomy" id="117903"/>
    <lineage>
        <taxon>Eukaryota</taxon>
        <taxon>Metazoa</taxon>
        <taxon>Spiralia</taxon>
        <taxon>Lophotrochozoa</taxon>
        <taxon>Platyhelminthes</taxon>
        <taxon>Monogenea</taxon>
        <taxon>Polyopisthocotylea</taxon>
        <taxon>Polystomatidea</taxon>
        <taxon>Polystomatidae</taxon>
        <taxon>Protopolystoma</taxon>
    </lineage>
</organism>
<keyword evidence="3" id="KW-1185">Reference proteome</keyword>
<accession>A0A3S5BCY4</accession>
<dbReference type="EMBL" id="CAAALY010266971">
    <property type="protein sequence ID" value="VEL40905.1"/>
    <property type="molecule type" value="Genomic_DNA"/>
</dbReference>
<sequence length="190" mass="20789">MNSQCLSSGTTDASFAPETREDVPRISPQWWSRAATVLRSTPAGGVLRGSGRGRNRSEGHSWPLSLTMPATRLGVHQFSDPMPEIIVNTLAGGRTTGLSVAPTKFRNQHTLNMGIGQLYSCDCGKIALLVVHPLKRNRVNTFHRTDLLVASKTCLHTKNKMSRGLCQPECRILKKDKPLLENASSDEIGL</sequence>
<name>A0A3S5BCY4_9PLAT</name>
<reference evidence="2" key="1">
    <citation type="submission" date="2018-11" db="EMBL/GenBank/DDBJ databases">
        <authorList>
            <consortium name="Pathogen Informatics"/>
        </authorList>
    </citation>
    <scope>NUCLEOTIDE SEQUENCE</scope>
</reference>
<gene>
    <name evidence="2" type="ORF">PXEA_LOCUS34345</name>
</gene>
<dbReference type="Proteomes" id="UP000784294">
    <property type="component" value="Unassembled WGS sequence"/>
</dbReference>
<feature type="region of interest" description="Disordered" evidence="1">
    <location>
        <begin position="42"/>
        <end position="63"/>
    </location>
</feature>
<protein>
    <submittedName>
        <fullName evidence="2">Uncharacterized protein</fullName>
    </submittedName>
</protein>
<evidence type="ECO:0000313" key="2">
    <source>
        <dbReference type="EMBL" id="VEL40905.1"/>
    </source>
</evidence>
<evidence type="ECO:0000256" key="1">
    <source>
        <dbReference type="SAM" id="MobiDB-lite"/>
    </source>
</evidence>
<evidence type="ECO:0000313" key="3">
    <source>
        <dbReference type="Proteomes" id="UP000784294"/>
    </source>
</evidence>
<comment type="caution">
    <text evidence="2">The sequence shown here is derived from an EMBL/GenBank/DDBJ whole genome shotgun (WGS) entry which is preliminary data.</text>
</comment>
<feature type="compositionally biased region" description="Polar residues" evidence="1">
    <location>
        <begin position="1"/>
        <end position="13"/>
    </location>
</feature>
<proteinExistence type="predicted"/>
<dbReference type="AlphaFoldDB" id="A0A3S5BCY4"/>
<feature type="region of interest" description="Disordered" evidence="1">
    <location>
        <begin position="1"/>
        <end position="26"/>
    </location>
</feature>